<keyword evidence="2" id="KW-1133">Transmembrane helix</keyword>
<feature type="transmembrane region" description="Helical" evidence="2">
    <location>
        <begin position="263"/>
        <end position="284"/>
    </location>
</feature>
<sequence length="294" mass="34062">MHQQLPTEVANKRLYYLPRASISSVSHSGSSSKSSNRSREYTPNSIDERLRRNVEEEISELNDDDGESEEGVYHKNPYHYFNHEHDVKMASTAPMYIAHQTGMPSFSSSSSSSNQSNYSVNSLLLSVKNLENFNRANDIDRKHHHHHHHHHHLKQEIMPSEYNPNIILKSNYYLNYFANQDTNHFPLYEQRWKMLQNIRNIATHDEKNLPSIGLSQGKETEADQLSTASSTTTTNFTVISLNDSSQRLNKSKNKSCCRRSHTISILIFVMTSIFVIFISIMLFLMDMRNQKMPR</sequence>
<dbReference type="AlphaFoldDB" id="A0A9J6CF48"/>
<organism evidence="3 4">
    <name type="scientific">Polypedilum vanderplanki</name>
    <name type="common">Sleeping chironomid midge</name>
    <dbReference type="NCBI Taxonomy" id="319348"/>
    <lineage>
        <taxon>Eukaryota</taxon>
        <taxon>Metazoa</taxon>
        <taxon>Ecdysozoa</taxon>
        <taxon>Arthropoda</taxon>
        <taxon>Hexapoda</taxon>
        <taxon>Insecta</taxon>
        <taxon>Pterygota</taxon>
        <taxon>Neoptera</taxon>
        <taxon>Endopterygota</taxon>
        <taxon>Diptera</taxon>
        <taxon>Nematocera</taxon>
        <taxon>Chironomoidea</taxon>
        <taxon>Chironomidae</taxon>
        <taxon>Chironominae</taxon>
        <taxon>Polypedilum</taxon>
        <taxon>Polypedilum</taxon>
    </lineage>
</organism>
<evidence type="ECO:0000313" key="4">
    <source>
        <dbReference type="Proteomes" id="UP001107558"/>
    </source>
</evidence>
<feature type="region of interest" description="Disordered" evidence="1">
    <location>
        <begin position="22"/>
        <end position="52"/>
    </location>
</feature>
<feature type="compositionally biased region" description="Low complexity" evidence="1">
    <location>
        <begin position="22"/>
        <end position="35"/>
    </location>
</feature>
<reference evidence="3" key="1">
    <citation type="submission" date="2021-03" db="EMBL/GenBank/DDBJ databases">
        <title>Chromosome level genome of the anhydrobiotic midge Polypedilum vanderplanki.</title>
        <authorList>
            <person name="Yoshida Y."/>
            <person name="Kikawada T."/>
            <person name="Gusev O."/>
        </authorList>
    </citation>
    <scope>NUCLEOTIDE SEQUENCE</scope>
    <source>
        <strain evidence="3">NIAS01</strain>
        <tissue evidence="3">Whole body or cell culture</tissue>
    </source>
</reference>
<evidence type="ECO:0000256" key="2">
    <source>
        <dbReference type="SAM" id="Phobius"/>
    </source>
</evidence>
<keyword evidence="4" id="KW-1185">Reference proteome</keyword>
<dbReference type="Proteomes" id="UP001107558">
    <property type="component" value="Chromosome 1"/>
</dbReference>
<dbReference type="OrthoDB" id="10574344at2759"/>
<name>A0A9J6CF48_POLVA</name>
<dbReference type="EMBL" id="JADBJN010000001">
    <property type="protein sequence ID" value="KAG5680432.1"/>
    <property type="molecule type" value="Genomic_DNA"/>
</dbReference>
<keyword evidence="2" id="KW-0472">Membrane</keyword>
<evidence type="ECO:0000313" key="3">
    <source>
        <dbReference type="EMBL" id="KAG5680432.1"/>
    </source>
</evidence>
<comment type="caution">
    <text evidence="3">The sequence shown here is derived from an EMBL/GenBank/DDBJ whole genome shotgun (WGS) entry which is preliminary data.</text>
</comment>
<gene>
    <name evidence="3" type="ORF">PVAND_009940</name>
</gene>
<keyword evidence="2" id="KW-0812">Transmembrane</keyword>
<evidence type="ECO:0000256" key="1">
    <source>
        <dbReference type="SAM" id="MobiDB-lite"/>
    </source>
</evidence>
<protein>
    <submittedName>
        <fullName evidence="3">Uncharacterized protein</fullName>
    </submittedName>
</protein>
<accession>A0A9J6CF48</accession>
<proteinExistence type="predicted"/>